<keyword evidence="2" id="KW-0689">Ribosomal protein</keyword>
<dbReference type="HAMAP" id="MF_01478">
    <property type="entry name" value="Ribosomal_L12_arch"/>
    <property type="match status" value="1"/>
</dbReference>
<dbReference type="OrthoDB" id="2194681at2759"/>
<dbReference type="PANTHER" id="PTHR45696">
    <property type="entry name" value="60S ACIDIC RIBOSOMAL PROTEIN P1"/>
    <property type="match status" value="1"/>
</dbReference>
<dbReference type="PANTHER" id="PTHR45696:SF10">
    <property type="entry name" value="LARGE RIBOSOMAL SUBUNIT PROTEIN P1"/>
    <property type="match status" value="1"/>
</dbReference>
<dbReference type="GO" id="GO:0030295">
    <property type="term" value="F:protein kinase activator activity"/>
    <property type="evidence" value="ECO:0007669"/>
    <property type="project" value="TreeGrafter"/>
</dbReference>
<dbReference type="Gene3D" id="1.10.10.1410">
    <property type="match status" value="1"/>
</dbReference>
<dbReference type="GO" id="GO:0043021">
    <property type="term" value="F:ribonucleoprotein complex binding"/>
    <property type="evidence" value="ECO:0007669"/>
    <property type="project" value="TreeGrafter"/>
</dbReference>
<dbReference type="GO" id="GO:0022625">
    <property type="term" value="C:cytosolic large ribosomal subunit"/>
    <property type="evidence" value="ECO:0007669"/>
    <property type="project" value="TreeGrafter"/>
</dbReference>
<keyword evidence="6" id="KW-1185">Reference proteome</keyword>
<evidence type="ECO:0000256" key="3">
    <source>
        <dbReference type="ARBA" id="ARBA00023274"/>
    </source>
</evidence>
<keyword evidence="3" id="KW-0687">Ribonucleoprotein</keyword>
<gene>
    <name evidence="5" type="ORF">SNAT2548_LOCUS31363</name>
</gene>
<dbReference type="Proteomes" id="UP000604046">
    <property type="component" value="Unassembled WGS sequence"/>
</dbReference>
<name>A0A812U983_9DINO</name>
<evidence type="ECO:0000256" key="2">
    <source>
        <dbReference type="ARBA" id="ARBA00022980"/>
    </source>
</evidence>
<evidence type="ECO:0000313" key="5">
    <source>
        <dbReference type="EMBL" id="CAE7557435.1"/>
    </source>
</evidence>
<dbReference type="GO" id="GO:0002181">
    <property type="term" value="P:cytoplasmic translation"/>
    <property type="evidence" value="ECO:0007669"/>
    <property type="project" value="TreeGrafter"/>
</dbReference>
<protein>
    <recommendedName>
        <fullName evidence="7">60S acidic ribosomal protein P1</fullName>
    </recommendedName>
</protein>
<feature type="compositionally biased region" description="Basic and acidic residues" evidence="4">
    <location>
        <begin position="96"/>
        <end position="105"/>
    </location>
</feature>
<dbReference type="InterPro" id="IPR027534">
    <property type="entry name" value="Ribosomal_P1/P2"/>
</dbReference>
<dbReference type="InterPro" id="IPR038716">
    <property type="entry name" value="P1/P2_N_sf"/>
</dbReference>
<dbReference type="Pfam" id="PF00428">
    <property type="entry name" value="Ribosomal_60s"/>
    <property type="match status" value="1"/>
</dbReference>
<comment type="similarity">
    <text evidence="1">Belongs to the eukaryotic ribosomal protein P1/P2 family.</text>
</comment>
<evidence type="ECO:0000256" key="4">
    <source>
        <dbReference type="SAM" id="MobiDB-lite"/>
    </source>
</evidence>
<comment type="caution">
    <text evidence="5">The sequence shown here is derived from an EMBL/GenBank/DDBJ whole genome shotgun (WGS) entry which is preliminary data.</text>
</comment>
<accession>A0A812U983</accession>
<sequence length="119" mass="12256">MAEVPAAEVPQAEKDELFCAYAAMILKDSELDITEDSINSLIKAAGGSIDSFFPALFAKLCQGKDLDSMLKFGGGGGGGVAVAGGAAADAGAGGGEAKKEEKKVEEEEEEEEMDFDLFG</sequence>
<proteinExistence type="inferred from homology"/>
<feature type="compositionally biased region" description="Acidic residues" evidence="4">
    <location>
        <begin position="106"/>
        <end position="119"/>
    </location>
</feature>
<reference evidence="5" key="1">
    <citation type="submission" date="2021-02" db="EMBL/GenBank/DDBJ databases">
        <authorList>
            <person name="Dougan E. K."/>
            <person name="Rhodes N."/>
            <person name="Thang M."/>
            <person name="Chan C."/>
        </authorList>
    </citation>
    <scope>NUCLEOTIDE SEQUENCE</scope>
</reference>
<dbReference type="AlphaFoldDB" id="A0A812U983"/>
<evidence type="ECO:0000313" key="6">
    <source>
        <dbReference type="Proteomes" id="UP000604046"/>
    </source>
</evidence>
<organism evidence="5 6">
    <name type="scientific">Symbiodinium natans</name>
    <dbReference type="NCBI Taxonomy" id="878477"/>
    <lineage>
        <taxon>Eukaryota</taxon>
        <taxon>Sar</taxon>
        <taxon>Alveolata</taxon>
        <taxon>Dinophyceae</taxon>
        <taxon>Suessiales</taxon>
        <taxon>Symbiodiniaceae</taxon>
        <taxon>Symbiodinium</taxon>
    </lineage>
</organism>
<evidence type="ECO:0000256" key="1">
    <source>
        <dbReference type="ARBA" id="ARBA00005436"/>
    </source>
</evidence>
<dbReference type="EMBL" id="CAJNDS010002655">
    <property type="protein sequence ID" value="CAE7557435.1"/>
    <property type="molecule type" value="Genomic_DNA"/>
</dbReference>
<feature type="region of interest" description="Disordered" evidence="4">
    <location>
        <begin position="88"/>
        <end position="119"/>
    </location>
</feature>
<dbReference type="CDD" id="cd05831">
    <property type="entry name" value="Ribosomal_P1"/>
    <property type="match status" value="1"/>
</dbReference>
<dbReference type="FunFam" id="1.10.10.1410:FF:000002">
    <property type="entry name" value="60S acidic ribosomal protein P2"/>
    <property type="match status" value="1"/>
</dbReference>
<evidence type="ECO:0008006" key="7">
    <source>
        <dbReference type="Google" id="ProtNLM"/>
    </source>
</evidence>
<dbReference type="GO" id="GO:0003735">
    <property type="term" value="F:structural constituent of ribosome"/>
    <property type="evidence" value="ECO:0007669"/>
    <property type="project" value="InterPro"/>
</dbReference>
<dbReference type="GO" id="GO:0006414">
    <property type="term" value="P:translational elongation"/>
    <property type="evidence" value="ECO:0007669"/>
    <property type="project" value="InterPro"/>
</dbReference>